<dbReference type="OrthoDB" id="1144727at2"/>
<comment type="caution">
    <text evidence="2">The sequence shown here is derived from an EMBL/GenBank/DDBJ whole genome shotgun (WGS) entry which is preliminary data.</text>
</comment>
<accession>A0A3B0CHZ6</accession>
<protein>
    <submittedName>
        <fullName evidence="2">Uncharacterized protein</fullName>
    </submittedName>
</protein>
<feature type="transmembrane region" description="Helical" evidence="1">
    <location>
        <begin position="76"/>
        <end position="102"/>
    </location>
</feature>
<reference evidence="2 3" key="1">
    <citation type="submission" date="2018-10" db="EMBL/GenBank/DDBJ databases">
        <title>Ulvibacterium marinum gen. nov., sp. nov., a novel marine bacterium of the family Flavobacteriaceae, isolated from a culture of the green alga Ulva prolifera.</title>
        <authorList>
            <person name="Zhang Z."/>
        </authorList>
    </citation>
    <scope>NUCLEOTIDE SEQUENCE [LARGE SCALE GENOMIC DNA]</scope>
    <source>
        <strain evidence="2 3">CCMM003</strain>
    </source>
</reference>
<dbReference type="EMBL" id="RBCJ01000001">
    <property type="protein sequence ID" value="RKN83486.1"/>
    <property type="molecule type" value="Genomic_DNA"/>
</dbReference>
<dbReference type="AlphaFoldDB" id="A0A3B0CHZ6"/>
<evidence type="ECO:0000313" key="3">
    <source>
        <dbReference type="Proteomes" id="UP000276603"/>
    </source>
</evidence>
<evidence type="ECO:0000313" key="2">
    <source>
        <dbReference type="EMBL" id="RKN83486.1"/>
    </source>
</evidence>
<keyword evidence="3" id="KW-1185">Reference proteome</keyword>
<keyword evidence="1" id="KW-0472">Membrane</keyword>
<evidence type="ECO:0000256" key="1">
    <source>
        <dbReference type="SAM" id="Phobius"/>
    </source>
</evidence>
<keyword evidence="1" id="KW-1133">Transmembrane helix</keyword>
<dbReference type="Proteomes" id="UP000276603">
    <property type="component" value="Unassembled WGS sequence"/>
</dbReference>
<dbReference type="RefSeq" id="WP_120710693.1">
    <property type="nucleotide sequence ID" value="NZ_RBCJ01000001.1"/>
</dbReference>
<gene>
    <name evidence="2" type="ORF">D7Z94_06620</name>
</gene>
<name>A0A3B0CHZ6_9FLAO</name>
<sequence>MGNKTYRTCQNCGTVNLNKDYCQECGEIVNILLERKIERENKALKKERMEKQKEPNKVTVFFEKAKTHPNIVLRSIAIFFYSIWVIVLAIGSFFALLFGYIAA</sequence>
<proteinExistence type="predicted"/>
<keyword evidence="1" id="KW-0812">Transmembrane</keyword>
<organism evidence="2 3">
    <name type="scientific">Ulvibacterium marinum</name>
    <dbReference type="NCBI Taxonomy" id="2419782"/>
    <lineage>
        <taxon>Bacteria</taxon>
        <taxon>Pseudomonadati</taxon>
        <taxon>Bacteroidota</taxon>
        <taxon>Flavobacteriia</taxon>
        <taxon>Flavobacteriales</taxon>
        <taxon>Flavobacteriaceae</taxon>
        <taxon>Ulvibacterium</taxon>
    </lineage>
</organism>